<dbReference type="EMBL" id="MJLX01000121">
    <property type="protein sequence ID" value="RLM15769.1"/>
    <property type="molecule type" value="Genomic_DNA"/>
</dbReference>
<evidence type="ECO:0000313" key="2">
    <source>
        <dbReference type="Proteomes" id="UP000285972"/>
    </source>
</evidence>
<dbReference type="KEGG" id="bgj:AWC36_21415"/>
<sequence>MLIEKTQKQSSMKAASIKYVHLQFEALHQPACLIGVLYDDLTPSNDSFLCQNLIFQKAIPLLQQN</sequence>
<comment type="caution">
    <text evidence="1">The sequence shown here is derived from an EMBL/GenBank/DDBJ whole genome shotgun (WGS) entry which is preliminary data.</text>
</comment>
<accession>A0AAE8EM67</accession>
<evidence type="ECO:0000313" key="1">
    <source>
        <dbReference type="EMBL" id="RLM15769.1"/>
    </source>
</evidence>
<protein>
    <submittedName>
        <fullName evidence="1">Uncharacterized protein</fullName>
    </submittedName>
</protein>
<gene>
    <name evidence="1" type="ORF">BIY26_22750</name>
</gene>
<name>A0AAE8EM67_9GAMM</name>
<proteinExistence type="predicted"/>
<reference evidence="1 2" key="1">
    <citation type="submission" date="2016-09" db="EMBL/GenBank/DDBJ databases">
        <authorList>
            <person name="Doonan J."/>
            <person name="Pachebat J.A."/>
            <person name="Golyshin P.N."/>
            <person name="Denman S."/>
            <person name="Mcdonald J.E."/>
        </authorList>
    </citation>
    <scope>NUCLEOTIDE SEQUENCE [LARGE SCALE GENOMIC DNA]</scope>
    <source>
        <strain evidence="1 2">FRB141</strain>
    </source>
</reference>
<dbReference type="Proteomes" id="UP000285972">
    <property type="component" value="Unassembled WGS sequence"/>
</dbReference>
<dbReference type="AlphaFoldDB" id="A0AAE8EM67"/>
<organism evidence="1 2">
    <name type="scientific">Brenneria goodwinii</name>
    <dbReference type="NCBI Taxonomy" id="1109412"/>
    <lineage>
        <taxon>Bacteria</taxon>
        <taxon>Pseudomonadati</taxon>
        <taxon>Pseudomonadota</taxon>
        <taxon>Gammaproteobacteria</taxon>
        <taxon>Enterobacterales</taxon>
        <taxon>Pectobacteriaceae</taxon>
        <taxon>Brenneria</taxon>
    </lineage>
</organism>